<dbReference type="InterPro" id="IPR054593">
    <property type="entry name" value="Beta-mannosidase-like_N2"/>
</dbReference>
<dbReference type="InterPro" id="IPR050887">
    <property type="entry name" value="Beta-mannosidase_GH2"/>
</dbReference>
<dbReference type="PANTHER" id="PTHR43730:SF1">
    <property type="entry name" value="BETA-MANNOSIDASE"/>
    <property type="match status" value="1"/>
</dbReference>
<dbReference type="InterPro" id="IPR017853">
    <property type="entry name" value="GH"/>
</dbReference>
<evidence type="ECO:0000256" key="3">
    <source>
        <dbReference type="ARBA" id="ARBA00012754"/>
    </source>
</evidence>
<dbReference type="GO" id="GO:0005975">
    <property type="term" value="P:carbohydrate metabolic process"/>
    <property type="evidence" value="ECO:0007669"/>
    <property type="project" value="InterPro"/>
</dbReference>
<protein>
    <recommendedName>
        <fullName evidence="3">beta-mannosidase</fullName>
        <ecNumber evidence="3">3.2.1.25</ecNumber>
    </recommendedName>
</protein>
<organism evidence="8 9">
    <name type="scientific">Nonomuraea endophytica</name>
    <dbReference type="NCBI Taxonomy" id="714136"/>
    <lineage>
        <taxon>Bacteria</taxon>
        <taxon>Bacillati</taxon>
        <taxon>Actinomycetota</taxon>
        <taxon>Actinomycetes</taxon>
        <taxon>Streptosporangiales</taxon>
        <taxon>Streptosporangiaceae</taxon>
        <taxon>Nonomuraea</taxon>
    </lineage>
</organism>
<reference evidence="8 9" key="1">
    <citation type="submission" date="2020-08" db="EMBL/GenBank/DDBJ databases">
        <title>Genomic Encyclopedia of Type Strains, Phase IV (KMG-IV): sequencing the most valuable type-strain genomes for metagenomic binning, comparative biology and taxonomic classification.</title>
        <authorList>
            <person name="Goeker M."/>
        </authorList>
    </citation>
    <scope>NUCLEOTIDE SEQUENCE [LARGE SCALE GENOMIC DNA]</scope>
    <source>
        <strain evidence="8 9">DSM 45385</strain>
    </source>
</reference>
<evidence type="ECO:0000256" key="2">
    <source>
        <dbReference type="ARBA" id="ARBA00007401"/>
    </source>
</evidence>
<dbReference type="Gene3D" id="2.60.40.10">
    <property type="entry name" value="Immunoglobulins"/>
    <property type="match status" value="1"/>
</dbReference>
<dbReference type="InterPro" id="IPR013783">
    <property type="entry name" value="Ig-like_fold"/>
</dbReference>
<feature type="domain" description="Beta-mannosidase-like galactose-binding" evidence="7">
    <location>
        <begin position="8"/>
        <end position="171"/>
    </location>
</feature>
<comment type="similarity">
    <text evidence="2">Belongs to the glycosyl hydrolase 2 family.</text>
</comment>
<dbReference type="EMBL" id="JACHIN010000024">
    <property type="protein sequence ID" value="MBB5084552.1"/>
    <property type="molecule type" value="Genomic_DNA"/>
</dbReference>
<keyword evidence="4 8" id="KW-0378">Hydrolase</keyword>
<dbReference type="Pfam" id="PF22666">
    <property type="entry name" value="Glyco_hydro_2_N2"/>
    <property type="match status" value="1"/>
</dbReference>
<dbReference type="RefSeq" id="WP_184974697.1">
    <property type="nucleotide sequence ID" value="NZ_JACHIN010000024.1"/>
</dbReference>
<dbReference type="Gene3D" id="2.60.120.260">
    <property type="entry name" value="Galactose-binding domain-like"/>
    <property type="match status" value="1"/>
</dbReference>
<dbReference type="EC" id="3.2.1.25" evidence="3"/>
<comment type="caution">
    <text evidence="8">The sequence shown here is derived from an EMBL/GenBank/DDBJ whole genome shotgun (WGS) entry which is preliminary data.</text>
</comment>
<keyword evidence="9" id="KW-1185">Reference proteome</keyword>
<proteinExistence type="inferred from homology"/>
<dbReference type="PANTHER" id="PTHR43730">
    <property type="entry name" value="BETA-MANNOSIDASE"/>
    <property type="match status" value="1"/>
</dbReference>
<dbReference type="SUPFAM" id="SSF49303">
    <property type="entry name" value="beta-Galactosidase/glucuronidase domain"/>
    <property type="match status" value="1"/>
</dbReference>
<dbReference type="Pfam" id="PF00703">
    <property type="entry name" value="Glyco_hydro_2"/>
    <property type="match status" value="1"/>
</dbReference>
<evidence type="ECO:0000259" key="6">
    <source>
        <dbReference type="Pfam" id="PF00703"/>
    </source>
</evidence>
<dbReference type="InterPro" id="IPR036156">
    <property type="entry name" value="Beta-gal/glucu_dom_sf"/>
</dbReference>
<name>A0A7W8EN04_9ACTN</name>
<keyword evidence="5 8" id="KW-0326">Glycosidase</keyword>
<dbReference type="InterPro" id="IPR006102">
    <property type="entry name" value="Ig-like_GH2"/>
</dbReference>
<evidence type="ECO:0000256" key="5">
    <source>
        <dbReference type="ARBA" id="ARBA00023295"/>
    </source>
</evidence>
<comment type="catalytic activity">
    <reaction evidence="1">
        <text>Hydrolysis of terminal, non-reducing beta-D-mannose residues in beta-D-mannosides.</text>
        <dbReference type="EC" id="3.2.1.25"/>
    </reaction>
</comment>
<dbReference type="GO" id="GO:0004567">
    <property type="term" value="F:beta-mannosidase activity"/>
    <property type="evidence" value="ECO:0007669"/>
    <property type="project" value="UniProtKB-EC"/>
</dbReference>
<dbReference type="GO" id="GO:0006516">
    <property type="term" value="P:glycoprotein catabolic process"/>
    <property type="evidence" value="ECO:0007669"/>
    <property type="project" value="TreeGrafter"/>
</dbReference>
<sequence>MRTLHQGWTLTGSDFSGVPATVPGCVHTDLLAAGLIDDPYLDRNEERLTWIGRTPWTYETTFDWTDTGEERVDLVCAGLDTVATVLVNGMQAGRTANMHRTYRFAVEHLLREGVNTLAVHFDSPYAYAEARRAELGERPGAYAEPYPFIRKMASNFGWDWGPTLVTAGIWRAIGLEAWSGARLAEVLPTARADGEVEVRVRVEHARPAACEVVAEVAGVEARVRLAAGETSAVLRMRVEDPELWWPRGYGEARLYDLTVRLGDQVRTERIGFRDVHVDREAFRLTVNGAPVYVKGFNWIPDDCFPARITPEDLAERFTQATDAGANLLRVWGGGTYESDAFYDLADERGVLIWQDFPFACAAYPEEEPLWSEVEAEARDNVARLMRHPSLVLWCGNNENIEGFWHWGWKKELAGRTWGEGFYQDLLPRVVNEVDPARAYWPGSPYSGTPDRDPNDPSRGTIHIWTVWNAQDYTHYANYTPRFVAEFGFQGPPAYATLRRASSDQPLTPDSSPQKAIGGQDKLLRGLGAHLPRPETFDDWHYYTQLNQARAMAFGVERFRALMPYCMGTIIWQFNDCWPVTSWSAVDGDGRKKPLWYGMRRAYAPRILTFQGAELVAVNDSAEPWEGELAITRMSVAGETLAKESVTIRVEPRAVLGVEPAIADLATGELLVAELDGTRALRLAAEDPEMGYPAADYTTGVEVVDGGVRLRVTARTILRDLAVFPDRLAQDAVIDDQLVTLLPGESATFHITTTQALDHEALTSYPVLRCVNERR</sequence>
<dbReference type="InterPro" id="IPR008979">
    <property type="entry name" value="Galactose-bd-like_sf"/>
</dbReference>
<dbReference type="SUPFAM" id="SSF49785">
    <property type="entry name" value="Galactose-binding domain-like"/>
    <property type="match status" value="1"/>
</dbReference>
<dbReference type="Gene3D" id="3.20.20.80">
    <property type="entry name" value="Glycosidases"/>
    <property type="match status" value="1"/>
</dbReference>
<feature type="domain" description="Glycoside hydrolase family 2 immunoglobulin-like beta-sandwich" evidence="6">
    <location>
        <begin position="192"/>
        <end position="273"/>
    </location>
</feature>
<dbReference type="SUPFAM" id="SSF51445">
    <property type="entry name" value="(Trans)glycosidases"/>
    <property type="match status" value="1"/>
</dbReference>
<evidence type="ECO:0000256" key="4">
    <source>
        <dbReference type="ARBA" id="ARBA00022801"/>
    </source>
</evidence>
<dbReference type="FunFam" id="3.20.20.80:FF:000050">
    <property type="entry name" value="Beta-mannosidase B"/>
    <property type="match status" value="1"/>
</dbReference>
<evidence type="ECO:0000256" key="1">
    <source>
        <dbReference type="ARBA" id="ARBA00000829"/>
    </source>
</evidence>
<evidence type="ECO:0000259" key="7">
    <source>
        <dbReference type="Pfam" id="PF22666"/>
    </source>
</evidence>
<dbReference type="Proteomes" id="UP000568380">
    <property type="component" value="Unassembled WGS sequence"/>
</dbReference>
<accession>A0A7W8EN04</accession>
<evidence type="ECO:0000313" key="9">
    <source>
        <dbReference type="Proteomes" id="UP000568380"/>
    </source>
</evidence>
<gene>
    <name evidence="8" type="ORF">HNR40_010061</name>
</gene>
<dbReference type="AlphaFoldDB" id="A0A7W8EN04"/>
<evidence type="ECO:0000313" key="8">
    <source>
        <dbReference type="EMBL" id="MBB5084552.1"/>
    </source>
</evidence>